<evidence type="ECO:0000313" key="7">
    <source>
        <dbReference type="Proteomes" id="UP000663845"/>
    </source>
</evidence>
<evidence type="ECO:0000313" key="1">
    <source>
        <dbReference type="EMBL" id="CAF0789509.1"/>
    </source>
</evidence>
<evidence type="ECO:0000313" key="3">
    <source>
        <dbReference type="EMBL" id="CAF1125725.1"/>
    </source>
</evidence>
<dbReference type="EMBL" id="CAJNOG010000081">
    <property type="protein sequence ID" value="CAF0907798.1"/>
    <property type="molecule type" value="Genomic_DNA"/>
</dbReference>
<evidence type="ECO:0000313" key="2">
    <source>
        <dbReference type="EMBL" id="CAF0907798.1"/>
    </source>
</evidence>
<dbReference type="Proteomes" id="UP000663860">
    <property type="component" value="Unassembled WGS sequence"/>
</dbReference>
<protein>
    <recommendedName>
        <fullName evidence="8">N-acetyltransferase domain-containing protein</fullName>
    </recommendedName>
</protein>
<evidence type="ECO:0000313" key="6">
    <source>
        <dbReference type="EMBL" id="CAF4166200.1"/>
    </source>
</evidence>
<dbReference type="Proteomes" id="UP000663881">
    <property type="component" value="Unassembled WGS sequence"/>
</dbReference>
<dbReference type="EMBL" id="CAJOAZ010001735">
    <property type="protein sequence ID" value="CAF3850203.1"/>
    <property type="molecule type" value="Genomic_DNA"/>
</dbReference>
<dbReference type="Proteomes" id="UP000663868">
    <property type="component" value="Unassembled WGS sequence"/>
</dbReference>
<dbReference type="EMBL" id="CAJNOE010000293">
    <property type="protein sequence ID" value="CAF1125725.1"/>
    <property type="molecule type" value="Genomic_DNA"/>
</dbReference>
<sequence>MDSVSNIDISSIIYRYVEKHEQQEAADLWCSIFKTNPNVEKSYFSLDVSPNYPEGDTLGAWYNDKSINVATIEEYKNHGLSPHLLQMAIEKMEKSNEFILSMLSTRRPSHYSIFGWEQVPQPIKIINEWKTISSINIDVVWRPISDLSSKDIEFLDKIHSNNLRIHPIDRSPSRIFKHWVKMRWESKAAIICVYEPEEE</sequence>
<dbReference type="Proteomes" id="UP000663845">
    <property type="component" value="Unassembled WGS sequence"/>
</dbReference>
<dbReference type="AlphaFoldDB" id="A0A814A0G3"/>
<comment type="caution">
    <text evidence="2">The sequence shown here is derived from an EMBL/GenBank/DDBJ whole genome shotgun (WGS) entry which is preliminary data.</text>
</comment>
<dbReference type="EMBL" id="CAJOBB010006621">
    <property type="protein sequence ID" value="CAF4166200.1"/>
    <property type="molecule type" value="Genomic_DNA"/>
</dbReference>
<dbReference type="InterPro" id="IPR016181">
    <property type="entry name" value="Acyl_CoA_acyltransferase"/>
</dbReference>
<dbReference type="Proteomes" id="UP000663844">
    <property type="component" value="Unassembled WGS sequence"/>
</dbReference>
<name>A0A814A0G3_9BILA</name>
<organism evidence="2 7">
    <name type="scientific">Adineta steineri</name>
    <dbReference type="NCBI Taxonomy" id="433720"/>
    <lineage>
        <taxon>Eukaryota</taxon>
        <taxon>Metazoa</taxon>
        <taxon>Spiralia</taxon>
        <taxon>Gnathifera</taxon>
        <taxon>Rotifera</taxon>
        <taxon>Eurotatoria</taxon>
        <taxon>Bdelloidea</taxon>
        <taxon>Adinetida</taxon>
        <taxon>Adinetidae</taxon>
        <taxon>Adineta</taxon>
    </lineage>
</organism>
<gene>
    <name evidence="3" type="ORF">IZO911_LOCUS24400</name>
    <name evidence="2" type="ORF">JYZ213_LOCUS10908</name>
    <name evidence="6" type="ORF">KXQ929_LOCUS38109</name>
    <name evidence="5" type="ORF">OKA104_LOCUS30294</name>
    <name evidence="4" type="ORF">OXD698_LOCUS21232</name>
    <name evidence="1" type="ORF">VCS650_LOCUS3408</name>
</gene>
<dbReference type="EMBL" id="CAJOAY010003221">
    <property type="protein sequence ID" value="CAF4009779.1"/>
    <property type="molecule type" value="Genomic_DNA"/>
</dbReference>
<dbReference type="SUPFAM" id="SSF55729">
    <property type="entry name" value="Acyl-CoA N-acyltransferases (Nat)"/>
    <property type="match status" value="1"/>
</dbReference>
<proteinExistence type="predicted"/>
<dbReference type="Gene3D" id="3.40.630.30">
    <property type="match status" value="1"/>
</dbReference>
<accession>A0A814A0G3</accession>
<dbReference type="EMBL" id="CAJNON010000018">
    <property type="protein sequence ID" value="CAF0789509.1"/>
    <property type="molecule type" value="Genomic_DNA"/>
</dbReference>
<evidence type="ECO:0008006" key="8">
    <source>
        <dbReference type="Google" id="ProtNLM"/>
    </source>
</evidence>
<reference evidence="2" key="1">
    <citation type="submission" date="2021-02" db="EMBL/GenBank/DDBJ databases">
        <authorList>
            <person name="Nowell W R."/>
        </authorList>
    </citation>
    <scope>NUCLEOTIDE SEQUENCE</scope>
</reference>
<dbReference type="Proteomes" id="UP000663891">
    <property type="component" value="Unassembled WGS sequence"/>
</dbReference>
<evidence type="ECO:0000313" key="5">
    <source>
        <dbReference type="EMBL" id="CAF4009779.1"/>
    </source>
</evidence>
<evidence type="ECO:0000313" key="4">
    <source>
        <dbReference type="EMBL" id="CAF3850203.1"/>
    </source>
</evidence>